<dbReference type="EMBL" id="JBHSBL010000002">
    <property type="protein sequence ID" value="MFC4063502.1"/>
    <property type="molecule type" value="Genomic_DNA"/>
</dbReference>
<dbReference type="Gene3D" id="1.10.260.40">
    <property type="entry name" value="lambda repressor-like DNA-binding domains"/>
    <property type="match status" value="1"/>
</dbReference>
<dbReference type="InterPro" id="IPR001387">
    <property type="entry name" value="Cro/C1-type_HTH"/>
</dbReference>
<evidence type="ECO:0000313" key="2">
    <source>
        <dbReference type="EMBL" id="MFC4063502.1"/>
    </source>
</evidence>
<accession>A0ABV8IH60</accession>
<keyword evidence="3" id="KW-1185">Reference proteome</keyword>
<reference evidence="3" key="1">
    <citation type="journal article" date="2019" name="Int. J. Syst. Evol. Microbiol.">
        <title>The Global Catalogue of Microorganisms (GCM) 10K type strain sequencing project: providing services to taxonomists for standard genome sequencing and annotation.</title>
        <authorList>
            <consortium name="The Broad Institute Genomics Platform"/>
            <consortium name="The Broad Institute Genome Sequencing Center for Infectious Disease"/>
            <person name="Wu L."/>
            <person name="Ma J."/>
        </authorList>
    </citation>
    <scope>NUCLEOTIDE SEQUENCE [LARGE SCALE GENOMIC DNA]</scope>
    <source>
        <strain evidence="3">TBRC 5832</strain>
    </source>
</reference>
<proteinExistence type="predicted"/>
<dbReference type="RefSeq" id="WP_378064509.1">
    <property type="nucleotide sequence ID" value="NZ_JBHSBL010000002.1"/>
</dbReference>
<gene>
    <name evidence="2" type="ORF">ACFO0C_01065</name>
</gene>
<dbReference type="CDD" id="cd00093">
    <property type="entry name" value="HTH_XRE"/>
    <property type="match status" value="1"/>
</dbReference>
<protein>
    <submittedName>
        <fullName evidence="2">Multiprotein-bridging factor 1 family protein</fullName>
    </submittedName>
</protein>
<feature type="domain" description="HTH cro/C1-type" evidence="1">
    <location>
        <begin position="13"/>
        <end position="67"/>
    </location>
</feature>
<dbReference type="Proteomes" id="UP001595867">
    <property type="component" value="Unassembled WGS sequence"/>
</dbReference>
<evidence type="ECO:0000259" key="1">
    <source>
        <dbReference type="PROSITE" id="PS50943"/>
    </source>
</evidence>
<evidence type="ECO:0000313" key="3">
    <source>
        <dbReference type="Proteomes" id="UP001595867"/>
    </source>
</evidence>
<name>A0ABV8IH60_9ACTN</name>
<sequence>MTGSTESDFGSQLRNRRVEAGVSLAALSRSVHYSKSYLSKVENGLKVPSVDLARRCDAALGADGELAALVPDSRRATAPPAAESAAIWALALGPDGRSEFSGAHRPGPDSLGVATTFSWRLRPAGVPRHTQESTVPSFEAMFGAMRRLGQTMSPAALIPILVAQTNALRVMANGDDPAERGRILVLAARYAEYAGWMAQEAGNDDAAMWWTDQSCELAESAGFSDLAAYALVRQALVTMYRYDARNTITLARLAQEQTHNPRIAGLAAQREAQGHALANDSDSCWRALERARILLGTADEHGDLVLGTATLRDPVTMVSAWCLHDLGRPREAVDIFAREIDRIPPTAHRSIARYSARYALALAASGEMEQACLVAEPVLEALTRAESATIKSDLRQLASEFRRAPRNPVVRNFIPRLADALRS</sequence>
<dbReference type="Pfam" id="PF13560">
    <property type="entry name" value="HTH_31"/>
    <property type="match status" value="1"/>
</dbReference>
<dbReference type="SUPFAM" id="SSF47413">
    <property type="entry name" value="lambda repressor-like DNA-binding domains"/>
    <property type="match status" value="1"/>
</dbReference>
<organism evidence="2 3">
    <name type="scientific">Actinoplanes subglobosus</name>
    <dbReference type="NCBI Taxonomy" id="1547892"/>
    <lineage>
        <taxon>Bacteria</taxon>
        <taxon>Bacillati</taxon>
        <taxon>Actinomycetota</taxon>
        <taxon>Actinomycetes</taxon>
        <taxon>Micromonosporales</taxon>
        <taxon>Micromonosporaceae</taxon>
        <taxon>Actinoplanes</taxon>
    </lineage>
</organism>
<dbReference type="SMART" id="SM00530">
    <property type="entry name" value="HTH_XRE"/>
    <property type="match status" value="1"/>
</dbReference>
<comment type="caution">
    <text evidence="2">The sequence shown here is derived from an EMBL/GenBank/DDBJ whole genome shotgun (WGS) entry which is preliminary data.</text>
</comment>
<dbReference type="PROSITE" id="PS50943">
    <property type="entry name" value="HTH_CROC1"/>
    <property type="match status" value="1"/>
</dbReference>
<dbReference type="InterPro" id="IPR010982">
    <property type="entry name" value="Lambda_DNA-bd_dom_sf"/>
</dbReference>